<sequence>MACVAPFTLNCIINSKKRTKMIELNDQQQQKKTNDATENSKNVVVVGNLGRKNEDTEETRQSALLAFRNGTGSILDKLRQMACKFTTF</sequence>
<name>A0A915K6V6_ROMCU</name>
<organism evidence="1 2">
    <name type="scientific">Romanomermis culicivorax</name>
    <name type="common">Nematode worm</name>
    <dbReference type="NCBI Taxonomy" id="13658"/>
    <lineage>
        <taxon>Eukaryota</taxon>
        <taxon>Metazoa</taxon>
        <taxon>Ecdysozoa</taxon>
        <taxon>Nematoda</taxon>
        <taxon>Enoplea</taxon>
        <taxon>Dorylaimia</taxon>
        <taxon>Mermithida</taxon>
        <taxon>Mermithoidea</taxon>
        <taxon>Mermithidae</taxon>
        <taxon>Romanomermis</taxon>
    </lineage>
</organism>
<evidence type="ECO:0000313" key="1">
    <source>
        <dbReference type="Proteomes" id="UP000887565"/>
    </source>
</evidence>
<evidence type="ECO:0000313" key="2">
    <source>
        <dbReference type="WBParaSite" id="nRc.2.0.1.t34068-RA"/>
    </source>
</evidence>
<reference evidence="2" key="1">
    <citation type="submission" date="2022-11" db="UniProtKB">
        <authorList>
            <consortium name="WormBaseParasite"/>
        </authorList>
    </citation>
    <scope>IDENTIFICATION</scope>
</reference>
<accession>A0A915K6V6</accession>
<proteinExistence type="predicted"/>
<protein>
    <submittedName>
        <fullName evidence="2">Uncharacterized protein</fullName>
    </submittedName>
</protein>
<keyword evidence="1" id="KW-1185">Reference proteome</keyword>
<dbReference type="Proteomes" id="UP000887565">
    <property type="component" value="Unplaced"/>
</dbReference>
<dbReference type="WBParaSite" id="nRc.2.0.1.t34068-RA">
    <property type="protein sequence ID" value="nRc.2.0.1.t34068-RA"/>
    <property type="gene ID" value="nRc.2.0.1.g34068"/>
</dbReference>
<dbReference type="AlphaFoldDB" id="A0A915K6V6"/>